<feature type="domain" description="DUF218" evidence="1">
    <location>
        <begin position="37"/>
        <end position="141"/>
    </location>
</feature>
<evidence type="ECO:0000259" key="1">
    <source>
        <dbReference type="Pfam" id="PF02698"/>
    </source>
</evidence>
<dbReference type="InterPro" id="IPR014729">
    <property type="entry name" value="Rossmann-like_a/b/a_fold"/>
</dbReference>
<keyword evidence="3" id="KW-1185">Reference proteome</keyword>
<protein>
    <recommendedName>
        <fullName evidence="1">DUF218 domain-containing protein</fullName>
    </recommendedName>
</protein>
<dbReference type="CDD" id="cd06259">
    <property type="entry name" value="YdcF-like"/>
    <property type="match status" value="1"/>
</dbReference>
<dbReference type="InterPro" id="IPR003848">
    <property type="entry name" value="DUF218"/>
</dbReference>
<name>A0ABZ2ERP3_9FIRM</name>
<organism evidence="2 3">
    <name type="scientific">Terrisporobacter glycolicus ATCC 14880 = DSM 1288</name>
    <dbReference type="NCBI Taxonomy" id="1121315"/>
    <lineage>
        <taxon>Bacteria</taxon>
        <taxon>Bacillati</taxon>
        <taxon>Bacillota</taxon>
        <taxon>Clostridia</taxon>
        <taxon>Peptostreptococcales</taxon>
        <taxon>Peptostreptococcaceae</taxon>
        <taxon>Terrisporobacter</taxon>
    </lineage>
</organism>
<dbReference type="RefSeq" id="WP_018592339.1">
    <property type="nucleotide sequence ID" value="NZ_CP117523.1"/>
</dbReference>
<dbReference type="EMBL" id="CP117523">
    <property type="protein sequence ID" value="WWD82283.1"/>
    <property type="molecule type" value="Genomic_DNA"/>
</dbReference>
<dbReference type="Proteomes" id="UP001348492">
    <property type="component" value="Chromosome"/>
</dbReference>
<evidence type="ECO:0000313" key="2">
    <source>
        <dbReference type="EMBL" id="WWD82283.1"/>
    </source>
</evidence>
<dbReference type="Pfam" id="PF02698">
    <property type="entry name" value="DUF218"/>
    <property type="match status" value="1"/>
</dbReference>
<dbReference type="PANTHER" id="PTHR30336">
    <property type="entry name" value="INNER MEMBRANE PROTEIN, PROBABLE PERMEASE"/>
    <property type="match status" value="1"/>
</dbReference>
<proteinExistence type="predicted"/>
<sequence length="219" mass="25118">MNNIDYYGKILWNYHILNQKPEKVGVILGLGSHDIHVPKRCAELLLKGYADNIIFTGGFGRITKDLWSMTEGDKFAEIAMNMGVPKNKIIIENEASNTGENISKTKKILKNLGLHPSSFLIVDKPYRERRTFATIKKQWPEINFLITSPQHSYEEYCSFYSSGEISKDEFISIMVGDLQRIDLYGKNGFQIKQDIPCEVYNAYEKLINLGYVKHLLSTK</sequence>
<evidence type="ECO:0000313" key="3">
    <source>
        <dbReference type="Proteomes" id="UP001348492"/>
    </source>
</evidence>
<dbReference type="PANTHER" id="PTHR30336:SF20">
    <property type="entry name" value="DUF218 DOMAIN-CONTAINING PROTEIN"/>
    <property type="match status" value="1"/>
</dbReference>
<dbReference type="InterPro" id="IPR051599">
    <property type="entry name" value="Cell_Envelope_Assoc"/>
</dbReference>
<dbReference type="Gene3D" id="3.40.50.620">
    <property type="entry name" value="HUPs"/>
    <property type="match status" value="1"/>
</dbReference>
<reference evidence="2 3" key="1">
    <citation type="journal article" date="2023" name="PLoS ONE">
        <title>Genome-based metabolic and phylogenomic analysis of three Terrisporobacter species.</title>
        <authorList>
            <person name="Boer T."/>
            <person name="Bengelsdorf F.R."/>
            <person name="Bomeke M."/>
            <person name="Daniel R."/>
            <person name="Poehlein A."/>
        </authorList>
    </citation>
    <scope>NUCLEOTIDE SEQUENCE [LARGE SCALE GENOMIC DNA]</scope>
    <source>
        <strain evidence="2 3">DSM 1288</strain>
    </source>
</reference>
<accession>A0ABZ2ERP3</accession>
<gene>
    <name evidence="2" type="ORF">TEGL_06590</name>
</gene>